<feature type="compositionally biased region" description="Basic and acidic residues" evidence="2">
    <location>
        <begin position="710"/>
        <end position="719"/>
    </location>
</feature>
<dbReference type="PROSITE" id="PS50090">
    <property type="entry name" value="MYB_LIKE"/>
    <property type="match status" value="2"/>
</dbReference>
<evidence type="ECO:0000256" key="2">
    <source>
        <dbReference type="SAM" id="MobiDB-lite"/>
    </source>
</evidence>
<name>A0A177EY96_9EURO</name>
<dbReference type="InterPro" id="IPR009057">
    <property type="entry name" value="Homeodomain-like_sf"/>
</dbReference>
<feature type="compositionally biased region" description="Basic and acidic residues" evidence="2">
    <location>
        <begin position="290"/>
        <end position="306"/>
    </location>
</feature>
<proteinExistence type="predicted"/>
<feature type="compositionally biased region" description="Basic and acidic residues" evidence="2">
    <location>
        <begin position="677"/>
        <end position="687"/>
    </location>
</feature>
<dbReference type="Proteomes" id="UP000077002">
    <property type="component" value="Unassembled WGS sequence"/>
</dbReference>
<comment type="caution">
    <text evidence="5">The sequence shown here is derived from an EMBL/GenBank/DDBJ whole genome shotgun (WGS) entry which is preliminary data.</text>
</comment>
<feature type="compositionally biased region" description="Basic and acidic residues" evidence="2">
    <location>
        <begin position="344"/>
        <end position="354"/>
    </location>
</feature>
<dbReference type="PROSITE" id="PS51294">
    <property type="entry name" value="HTH_MYB"/>
    <property type="match status" value="1"/>
</dbReference>
<dbReference type="InterPro" id="IPR052450">
    <property type="entry name" value="TRBD-Containing_Protein"/>
</dbReference>
<feature type="domain" description="HTH myb-type" evidence="4">
    <location>
        <begin position="522"/>
        <end position="552"/>
    </location>
</feature>
<sequence length="727" mass="81896">MNGIIEPLPGLLDDPLFQIPDLPALTDFQIAPLRNPAPSRHANVPLPLEPVADNSLGNGRTNKTTTHPVESPERRRAPSITPNDVLLAREAKRPHLAISELLEADHGPDPTPTYLPSFISLAVVENSPVQAPSFLEHPQSLRHLRLDADSDHVALDWARHLPPPAQKENRHNRPTPLLPAMVTGLHEPPPSAALLPSIDLDSLHATVTALHEPSALLPSLDSRPTRATITGLHETQPTALLPAVYPESIHTTSTRQHEPRPTSAAHPPPIDVDSTQATTRPTPTTTSRIHVRDMLRDSVGPDREPSLPDPEPIQPDTDPYPQEVDPYHQEADPYNPEADPYYQESDHYHQESESYHPSPEADQPDIDPSPEPIPPGRVIDTRITFTRAFLRTEELSPDEIRQRIPKVIHPVWKETNKKIFKRRARRRWTDAETADLMAGVNKYGIGRWKQILDDPDFHFRDRNSVDLKDRYRVCINDRPSKSDTHLGVDSPIAEPSPSIEILGIRHCREVAERLADRGQSSKQRRKRRAWTDLEDENLLAGVARHGFQWTAIHDDPDLDLSHRRATDLRDRIRNKFPDGYKHAESAPLRSEVRKAEKEAQAAESTTLETDVPGQVPNATKVSAKGRRKSGKVTVADESATTSARRKRRLFLPTASASSVNRLTRDELDQDHEDMQEEHEREREREGENEQQQSLITLPSLTLDLDDMDWEDNRLPPLHDGEEDDISD</sequence>
<protein>
    <recommendedName>
        <fullName evidence="7">Myb-like domain-containing protein</fullName>
    </recommendedName>
</protein>
<dbReference type="AlphaFoldDB" id="A0A177EY96"/>
<dbReference type="SUPFAM" id="SSF46689">
    <property type="entry name" value="Homeodomain-like"/>
    <property type="match status" value="2"/>
</dbReference>
<feature type="compositionally biased region" description="Low complexity" evidence="2">
    <location>
        <begin position="274"/>
        <end position="288"/>
    </location>
</feature>
<dbReference type="InterPro" id="IPR017930">
    <property type="entry name" value="Myb_dom"/>
</dbReference>
<dbReference type="InterPro" id="IPR056302">
    <property type="entry name" value="CHD1-2/Hrp3_HTH"/>
</dbReference>
<dbReference type="InterPro" id="IPR001005">
    <property type="entry name" value="SANT/Myb"/>
</dbReference>
<dbReference type="OrthoDB" id="608866at2759"/>
<feature type="region of interest" description="Disordered" evidence="2">
    <location>
        <begin position="249"/>
        <end position="378"/>
    </location>
</feature>
<reference evidence="5 6" key="1">
    <citation type="submission" date="2016-03" db="EMBL/GenBank/DDBJ databases">
        <title>Draft genome sequence of the Fonsecaea monophora CBS 269.37.</title>
        <authorList>
            <person name="Bombassaro A."/>
            <person name="Vinicius W.A."/>
            <person name="De Hoog S."/>
            <person name="Sun J."/>
            <person name="Souza E.M."/>
            <person name="Raittz R.T."/>
            <person name="Costa F."/>
            <person name="Leao A.C."/>
            <person name="Tadra-Sfeir M.Z."/>
            <person name="Baura V."/>
            <person name="Balsanelli E."/>
            <person name="Pedrosa F.O."/>
            <person name="Moreno L.F."/>
            <person name="Steffens M.B."/>
            <person name="Xi L."/>
            <person name="Bocca A.L."/>
            <person name="Felipe M.S."/>
            <person name="Teixeira M."/>
            <person name="Telles Filho F.Q."/>
            <person name="Azevedo C.M."/>
            <person name="Gomes R."/>
            <person name="Vicente V.A."/>
        </authorList>
    </citation>
    <scope>NUCLEOTIDE SEQUENCE [LARGE SCALE GENOMIC DNA]</scope>
    <source>
        <strain evidence="5 6">CBS 269.37</strain>
    </source>
</reference>
<feature type="domain" description="Myb-like" evidence="3">
    <location>
        <begin position="420"/>
        <end position="475"/>
    </location>
</feature>
<feature type="region of interest" description="Disordered" evidence="2">
    <location>
        <begin position="578"/>
        <end position="727"/>
    </location>
</feature>
<accession>A0A177EY96</accession>
<organism evidence="5 6">
    <name type="scientific">Fonsecaea monophora</name>
    <dbReference type="NCBI Taxonomy" id="254056"/>
    <lineage>
        <taxon>Eukaryota</taxon>
        <taxon>Fungi</taxon>
        <taxon>Dikarya</taxon>
        <taxon>Ascomycota</taxon>
        <taxon>Pezizomycotina</taxon>
        <taxon>Eurotiomycetes</taxon>
        <taxon>Chaetothyriomycetidae</taxon>
        <taxon>Chaetothyriales</taxon>
        <taxon>Herpotrichiellaceae</taxon>
        <taxon>Fonsecaea</taxon>
    </lineage>
</organism>
<dbReference type="RefSeq" id="XP_022507871.1">
    <property type="nucleotide sequence ID" value="XM_022659849.1"/>
</dbReference>
<feature type="compositionally biased region" description="Acidic residues" evidence="2">
    <location>
        <begin position="667"/>
        <end position="676"/>
    </location>
</feature>
<dbReference type="PANTHER" id="PTHR46734:SF1">
    <property type="entry name" value="TELOMERIC REPEAT-BINDING FACTOR 1"/>
    <property type="match status" value="1"/>
</dbReference>
<evidence type="ECO:0008006" key="7">
    <source>
        <dbReference type="Google" id="ProtNLM"/>
    </source>
</evidence>
<evidence type="ECO:0000313" key="6">
    <source>
        <dbReference type="Proteomes" id="UP000077002"/>
    </source>
</evidence>
<dbReference type="CDD" id="cd11660">
    <property type="entry name" value="SANT_TRF"/>
    <property type="match status" value="2"/>
</dbReference>
<feature type="compositionally biased region" description="Polar residues" evidence="2">
    <location>
        <begin position="55"/>
        <end position="68"/>
    </location>
</feature>
<evidence type="ECO:0000313" key="5">
    <source>
        <dbReference type="EMBL" id="OAG35919.1"/>
    </source>
</evidence>
<keyword evidence="6" id="KW-1185">Reference proteome</keyword>
<dbReference type="SMART" id="SM00717">
    <property type="entry name" value="SANT"/>
    <property type="match status" value="2"/>
</dbReference>
<feature type="region of interest" description="Disordered" evidence="2">
    <location>
        <begin position="39"/>
        <end position="77"/>
    </location>
</feature>
<evidence type="ECO:0000259" key="3">
    <source>
        <dbReference type="PROSITE" id="PS50090"/>
    </source>
</evidence>
<dbReference type="GeneID" id="34605050"/>
<feature type="domain" description="Myb-like" evidence="3">
    <location>
        <begin position="522"/>
        <end position="576"/>
    </location>
</feature>
<dbReference type="Gene3D" id="1.10.10.60">
    <property type="entry name" value="Homeodomain-like"/>
    <property type="match status" value="2"/>
</dbReference>
<keyword evidence="1" id="KW-0539">Nucleus</keyword>
<evidence type="ECO:0000259" key="4">
    <source>
        <dbReference type="PROSITE" id="PS51294"/>
    </source>
</evidence>
<feature type="compositionally biased region" description="Basic and acidic residues" evidence="2">
    <location>
        <begin position="578"/>
        <end position="600"/>
    </location>
</feature>
<dbReference type="Pfam" id="PF23588">
    <property type="entry name" value="HTH_CHD1_Hrp3"/>
    <property type="match status" value="1"/>
</dbReference>
<dbReference type="PANTHER" id="PTHR46734">
    <property type="entry name" value="TELOMERIC REPEAT-BINDING FACTOR 1 TERF1"/>
    <property type="match status" value="1"/>
</dbReference>
<gene>
    <name evidence="5" type="ORF">AYO21_09921</name>
</gene>
<dbReference type="EMBL" id="LVKK01000105">
    <property type="protein sequence ID" value="OAG35919.1"/>
    <property type="molecule type" value="Genomic_DNA"/>
</dbReference>
<evidence type="ECO:0000256" key="1">
    <source>
        <dbReference type="ARBA" id="ARBA00023242"/>
    </source>
</evidence>